<evidence type="ECO:0000313" key="1">
    <source>
        <dbReference type="EMBL" id="AKH45986.1"/>
    </source>
</evidence>
<reference evidence="1" key="1">
    <citation type="journal article" date="2015" name="Front. Microbiol.">
        <title>Combining genomic sequencing methods to explore viral diversity and reveal potential virus-host interactions.</title>
        <authorList>
            <person name="Chow C.E."/>
            <person name="Winget D.M."/>
            <person name="White R.A.III."/>
            <person name="Hallam S.J."/>
            <person name="Suttle C.A."/>
        </authorList>
    </citation>
    <scope>NUCLEOTIDE SEQUENCE</scope>
    <source>
        <strain evidence="1">Anoxic3_1</strain>
    </source>
</reference>
<accession>A0A0F7L4S8</accession>
<name>A0A0F7L4S8_9VIRU</name>
<reference evidence="1" key="2">
    <citation type="submission" date="2015-03" db="EMBL/GenBank/DDBJ databases">
        <authorList>
            <person name="Chow C.-E.T."/>
            <person name="Winget D.M."/>
            <person name="White R.A.III."/>
            <person name="Hallam S.J."/>
            <person name="Suttle C.A."/>
        </authorList>
    </citation>
    <scope>NUCLEOTIDE SEQUENCE</scope>
    <source>
        <strain evidence="1">Anoxic3_1</strain>
    </source>
</reference>
<protein>
    <submittedName>
        <fullName evidence="1">Uncharacterized protein</fullName>
    </submittedName>
</protein>
<sequence length="49" mass="5602">MALYSAADQDRPLGCSAKPMLDKHRQGHVAYRRLYREVLGAAKRRLFAL</sequence>
<organism evidence="1">
    <name type="scientific">uncultured marine virus</name>
    <dbReference type="NCBI Taxonomy" id="186617"/>
    <lineage>
        <taxon>Viruses</taxon>
        <taxon>environmental samples</taxon>
    </lineage>
</organism>
<dbReference type="EMBL" id="KR029577">
    <property type="protein sequence ID" value="AKH45986.1"/>
    <property type="molecule type" value="Genomic_DNA"/>
</dbReference>
<proteinExistence type="predicted"/>